<proteinExistence type="predicted"/>
<evidence type="ECO:0000313" key="2">
    <source>
        <dbReference type="Proteomes" id="UP001596047"/>
    </source>
</evidence>
<organism evidence="1 2">
    <name type="scientific">Paenibacillus solisilvae</name>
    <dbReference type="NCBI Taxonomy" id="2486751"/>
    <lineage>
        <taxon>Bacteria</taxon>
        <taxon>Bacillati</taxon>
        <taxon>Bacillota</taxon>
        <taxon>Bacilli</taxon>
        <taxon>Bacillales</taxon>
        <taxon>Paenibacillaceae</taxon>
        <taxon>Paenibacillus</taxon>
    </lineage>
</organism>
<gene>
    <name evidence="1" type="ORF">ACFPYJ_17690</name>
</gene>
<comment type="caution">
    <text evidence="1">The sequence shown here is derived from an EMBL/GenBank/DDBJ whole genome shotgun (WGS) entry which is preliminary data.</text>
</comment>
<protein>
    <recommendedName>
        <fullName evidence="3">Cold shock domain-containing protein</fullName>
    </recommendedName>
</protein>
<dbReference type="RefSeq" id="WP_379189496.1">
    <property type="nucleotide sequence ID" value="NZ_JBHSOW010000063.1"/>
</dbReference>
<dbReference type="SUPFAM" id="SSF50249">
    <property type="entry name" value="Nucleic acid-binding proteins"/>
    <property type="match status" value="1"/>
</dbReference>
<dbReference type="EMBL" id="JBHSOW010000063">
    <property type="protein sequence ID" value="MFC5650912.1"/>
    <property type="molecule type" value="Genomic_DNA"/>
</dbReference>
<dbReference type="InterPro" id="IPR012340">
    <property type="entry name" value="NA-bd_OB-fold"/>
</dbReference>
<evidence type="ECO:0000313" key="1">
    <source>
        <dbReference type="EMBL" id="MFC5650912.1"/>
    </source>
</evidence>
<evidence type="ECO:0008006" key="3">
    <source>
        <dbReference type="Google" id="ProtNLM"/>
    </source>
</evidence>
<sequence>MSKFFESKMFEYRPVDAEAYAELMARIGPSISRSPRLPRKDRAQPELLPVADDMLTGEILFYDSERGFGRLGSERLFFHIADVVPQHSAYICEGVEVAYRVGNGRDGRTKAVNIQLV</sequence>
<dbReference type="Gene3D" id="2.40.50.140">
    <property type="entry name" value="Nucleic acid-binding proteins"/>
    <property type="match status" value="1"/>
</dbReference>
<reference evidence="2" key="1">
    <citation type="journal article" date="2019" name="Int. J. Syst. Evol. Microbiol.">
        <title>The Global Catalogue of Microorganisms (GCM) 10K type strain sequencing project: providing services to taxonomists for standard genome sequencing and annotation.</title>
        <authorList>
            <consortium name="The Broad Institute Genomics Platform"/>
            <consortium name="The Broad Institute Genome Sequencing Center for Infectious Disease"/>
            <person name="Wu L."/>
            <person name="Ma J."/>
        </authorList>
    </citation>
    <scope>NUCLEOTIDE SEQUENCE [LARGE SCALE GENOMIC DNA]</scope>
    <source>
        <strain evidence="2">CGMCC 1.3240</strain>
    </source>
</reference>
<accession>A0ABW0W0Y4</accession>
<dbReference type="Proteomes" id="UP001596047">
    <property type="component" value="Unassembled WGS sequence"/>
</dbReference>
<name>A0ABW0W0Y4_9BACL</name>
<keyword evidence="2" id="KW-1185">Reference proteome</keyword>